<proteinExistence type="predicted"/>
<organism evidence="1 2">
    <name type="scientific">Brevibacterium marinum</name>
    <dbReference type="NCBI Taxonomy" id="418643"/>
    <lineage>
        <taxon>Bacteria</taxon>
        <taxon>Bacillati</taxon>
        <taxon>Actinomycetota</taxon>
        <taxon>Actinomycetes</taxon>
        <taxon>Micrococcales</taxon>
        <taxon>Brevibacteriaceae</taxon>
        <taxon>Brevibacterium</taxon>
    </lineage>
</organism>
<keyword evidence="2" id="KW-1185">Reference proteome</keyword>
<dbReference type="Proteomes" id="UP000576792">
    <property type="component" value="Unassembled WGS sequence"/>
</dbReference>
<gene>
    <name evidence="1" type="ORF">BKA07_002034</name>
</gene>
<reference evidence="1 2" key="1">
    <citation type="submission" date="2020-03" db="EMBL/GenBank/DDBJ databases">
        <title>Sequencing the genomes of 1000 actinobacteria strains.</title>
        <authorList>
            <person name="Klenk H.-P."/>
        </authorList>
    </citation>
    <scope>NUCLEOTIDE SEQUENCE [LARGE SCALE GENOMIC DNA]</scope>
    <source>
        <strain evidence="1 2">DSM 18964</strain>
    </source>
</reference>
<evidence type="ECO:0000313" key="2">
    <source>
        <dbReference type="Proteomes" id="UP000576792"/>
    </source>
</evidence>
<protein>
    <submittedName>
        <fullName evidence="1">Uncharacterized protein</fullName>
    </submittedName>
</protein>
<name>A0A846RT95_9MICO</name>
<evidence type="ECO:0000313" key="1">
    <source>
        <dbReference type="EMBL" id="NJC56999.1"/>
    </source>
</evidence>
<accession>A0A846RT95</accession>
<comment type="caution">
    <text evidence="1">The sequence shown here is derived from an EMBL/GenBank/DDBJ whole genome shotgun (WGS) entry which is preliminary data.</text>
</comment>
<dbReference type="EMBL" id="JAATJN010000001">
    <property type="protein sequence ID" value="NJC56999.1"/>
    <property type="molecule type" value="Genomic_DNA"/>
</dbReference>
<dbReference type="AlphaFoldDB" id="A0A846RT95"/>
<sequence length="48" mass="5085">MVGIDPIILDEAGARRVTAMIPKGLRTASEVEDVFDVEDTTAPQAGDL</sequence>